<evidence type="ECO:0000259" key="6">
    <source>
        <dbReference type="SMART" id="SM00198"/>
    </source>
</evidence>
<feature type="chain" id="PRO_5025644281" description="SCP domain-containing protein" evidence="5">
    <location>
        <begin position="25"/>
        <end position="282"/>
    </location>
</feature>
<dbReference type="PRINTS" id="PR00838">
    <property type="entry name" value="V5ALLERGEN"/>
</dbReference>
<evidence type="ECO:0000256" key="4">
    <source>
        <dbReference type="ARBA" id="ARBA00023136"/>
    </source>
</evidence>
<dbReference type="GO" id="GO:0016020">
    <property type="term" value="C:membrane"/>
    <property type="evidence" value="ECO:0007669"/>
    <property type="project" value="UniProtKB-SubCell"/>
</dbReference>
<evidence type="ECO:0000256" key="5">
    <source>
        <dbReference type="SAM" id="SignalP"/>
    </source>
</evidence>
<dbReference type="PRINTS" id="PR00837">
    <property type="entry name" value="V5TPXLIKE"/>
</dbReference>
<proteinExistence type="inferred from homology"/>
<evidence type="ECO:0000256" key="2">
    <source>
        <dbReference type="ARBA" id="ARBA00009923"/>
    </source>
</evidence>
<feature type="signal peptide" evidence="5">
    <location>
        <begin position="1"/>
        <end position="24"/>
    </location>
</feature>
<dbReference type="OMA" id="RHRNTEY"/>
<comment type="subcellular location">
    <subcellularLocation>
        <location evidence="1">Membrane</location>
    </subcellularLocation>
</comment>
<dbReference type="InterPro" id="IPR035940">
    <property type="entry name" value="CAP_sf"/>
</dbReference>
<sequence length="282" mass="31987">MRLWVMAAVVAAAALGAVAGHVSALPPIYDKGFIRECVRTHNVYRRNVEPAASNMRYMTWDAALARTARAWANKCIFDHNAYLNMRYHCHPHFMSVGENLWIGSYHIFHAKYAIKAWHDEVRNYNYSLQTCSKVCSHYTQVVWATSYKVGCAVHFCPRIHNLQGFNNVAHFVCDYGPAGNYPTKPYKAGRPCSGCSSDQCVGNLCVNAEREKLISYTNWYPDWDTQPPAPQPPAHTPTAGQLHSSCDHYCISVLILRPLFLVLSAVGVRLVQRWFPHSFMYV</sequence>
<dbReference type="SMART" id="SM00198">
    <property type="entry name" value="SCP"/>
    <property type="match status" value="1"/>
</dbReference>
<evidence type="ECO:0000256" key="1">
    <source>
        <dbReference type="ARBA" id="ARBA00004370"/>
    </source>
</evidence>
<reference evidence="7" key="2">
    <citation type="submission" date="2025-09" db="UniProtKB">
        <authorList>
            <consortium name="Ensembl"/>
        </authorList>
    </citation>
    <scope>IDENTIFICATION</scope>
</reference>
<dbReference type="InterPro" id="IPR001283">
    <property type="entry name" value="CRISP-related"/>
</dbReference>
<feature type="domain" description="SCP" evidence="6">
    <location>
        <begin position="32"/>
        <end position="183"/>
    </location>
</feature>
<evidence type="ECO:0000256" key="3">
    <source>
        <dbReference type="ARBA" id="ARBA00022729"/>
    </source>
</evidence>
<dbReference type="SUPFAM" id="SSF55797">
    <property type="entry name" value="PR-1-like"/>
    <property type="match status" value="1"/>
</dbReference>
<evidence type="ECO:0000313" key="7">
    <source>
        <dbReference type="Ensembl" id="ENSPCLP00000003151.1"/>
    </source>
</evidence>
<dbReference type="PANTHER" id="PTHR10334">
    <property type="entry name" value="CYSTEINE-RICH SECRETORY PROTEIN-RELATED"/>
    <property type="match status" value="1"/>
</dbReference>
<evidence type="ECO:0000313" key="8">
    <source>
        <dbReference type="Proteomes" id="UP000472261"/>
    </source>
</evidence>
<reference evidence="7" key="1">
    <citation type="submission" date="2025-08" db="UniProtKB">
        <authorList>
            <consortium name="Ensembl"/>
        </authorList>
    </citation>
    <scope>IDENTIFICATION</scope>
</reference>
<dbReference type="Proteomes" id="UP000472261">
    <property type="component" value="Unplaced"/>
</dbReference>
<gene>
    <name evidence="7" type="primary">LOC116226743</name>
</gene>
<dbReference type="InterPro" id="IPR002413">
    <property type="entry name" value="V5_allergen-like"/>
</dbReference>
<keyword evidence="3 5" id="KW-0732">Signal</keyword>
<dbReference type="FunFam" id="3.40.33.10:FF:000008">
    <property type="entry name" value="GLI pathogenesis-related 1 (Glioma)"/>
    <property type="match status" value="1"/>
</dbReference>
<name>A0A669PNB4_PHACC</name>
<dbReference type="Ensembl" id="ENSPCLT00000004325.1">
    <property type="protein sequence ID" value="ENSPCLP00000003151.1"/>
    <property type="gene ID" value="ENSPCLG00000002678.1"/>
</dbReference>
<organism evidence="7 8">
    <name type="scientific">Phasianus colchicus</name>
    <name type="common">Common pheasant</name>
    <dbReference type="NCBI Taxonomy" id="9054"/>
    <lineage>
        <taxon>Eukaryota</taxon>
        <taxon>Metazoa</taxon>
        <taxon>Chordata</taxon>
        <taxon>Craniata</taxon>
        <taxon>Vertebrata</taxon>
        <taxon>Euteleostomi</taxon>
        <taxon>Archelosauria</taxon>
        <taxon>Archosauria</taxon>
        <taxon>Dinosauria</taxon>
        <taxon>Saurischia</taxon>
        <taxon>Theropoda</taxon>
        <taxon>Coelurosauria</taxon>
        <taxon>Aves</taxon>
        <taxon>Neognathae</taxon>
        <taxon>Galloanserae</taxon>
        <taxon>Galliformes</taxon>
        <taxon>Phasianidae</taxon>
        <taxon>Phasianinae</taxon>
        <taxon>Phasianus</taxon>
    </lineage>
</organism>
<accession>A0A669PNB4</accession>
<keyword evidence="8" id="KW-1185">Reference proteome</keyword>
<dbReference type="AlphaFoldDB" id="A0A669PNB4"/>
<keyword evidence="4" id="KW-0472">Membrane</keyword>
<dbReference type="Pfam" id="PF00188">
    <property type="entry name" value="CAP"/>
    <property type="match status" value="1"/>
</dbReference>
<dbReference type="InterPro" id="IPR014044">
    <property type="entry name" value="CAP_dom"/>
</dbReference>
<protein>
    <recommendedName>
        <fullName evidence="6">SCP domain-containing protein</fullName>
    </recommendedName>
</protein>
<comment type="similarity">
    <text evidence="2">Belongs to the CRISP family.</text>
</comment>
<dbReference type="Gene3D" id="3.40.33.10">
    <property type="entry name" value="CAP"/>
    <property type="match status" value="1"/>
</dbReference>